<dbReference type="EMBL" id="CM044701">
    <property type="protein sequence ID" value="KAI5682950.1"/>
    <property type="molecule type" value="Genomic_DNA"/>
</dbReference>
<sequence>MNVSSSAMRLEANTVSTTRVAASAGGSCNLLLNNQKLYNHQQLLLTQRRRVKVLTVCCSTAKPVDALVDQQKQANDSAAMSRINSLSQVSGVLGSQWGDEGKGKLVDILAKHFDVVARCQGGANAGHTIYNSEGKKFALHLVPSGILNEETLCVIGNGVVVHLPGLFKEIDGLESNGVPCKGRILISDRAHLLFDFHQVVDGLREAELAKSFIGTTRRGIGPCYSSKVIRNGIRVSDLRHMDTFPQKLDLLLSDAASRFPGFNYSPDMLREEVERYKKFAERLEPYITDTVHFMNEAISEKKRILVEGGQATMLDIDFGTYPFVTSSSPSAGGICTGLGIAPRAVGDLVGVVKAYTTRVGSGPFPTEILGKGGDLLRFAGQEFGTTTGRPRRCGWLDIVALKYCCLINGFSSLNLTKLDVLSELPEIELGVSYSLQDGTPIKSFPADLRTLEQIKVEYEVLPGWQSDISSIRNYSDLPKAAQRYVERIGELVGVPIHYIGVGPGRDALIYK</sequence>
<evidence type="ECO:0000313" key="2">
    <source>
        <dbReference type="Proteomes" id="UP001060085"/>
    </source>
</evidence>
<organism evidence="1 2">
    <name type="scientific">Catharanthus roseus</name>
    <name type="common">Madagascar periwinkle</name>
    <name type="synonym">Vinca rosea</name>
    <dbReference type="NCBI Taxonomy" id="4058"/>
    <lineage>
        <taxon>Eukaryota</taxon>
        <taxon>Viridiplantae</taxon>
        <taxon>Streptophyta</taxon>
        <taxon>Embryophyta</taxon>
        <taxon>Tracheophyta</taxon>
        <taxon>Spermatophyta</taxon>
        <taxon>Magnoliopsida</taxon>
        <taxon>eudicotyledons</taxon>
        <taxon>Gunneridae</taxon>
        <taxon>Pentapetalae</taxon>
        <taxon>asterids</taxon>
        <taxon>lamiids</taxon>
        <taxon>Gentianales</taxon>
        <taxon>Apocynaceae</taxon>
        <taxon>Rauvolfioideae</taxon>
        <taxon>Vinceae</taxon>
        <taxon>Catharanthinae</taxon>
        <taxon>Catharanthus</taxon>
    </lineage>
</organism>
<reference evidence="2" key="1">
    <citation type="journal article" date="2023" name="Nat. Plants">
        <title>Single-cell RNA sequencing provides a high-resolution roadmap for understanding the multicellular compartmentation of specialized metabolism.</title>
        <authorList>
            <person name="Sun S."/>
            <person name="Shen X."/>
            <person name="Li Y."/>
            <person name="Li Y."/>
            <person name="Wang S."/>
            <person name="Li R."/>
            <person name="Zhang H."/>
            <person name="Shen G."/>
            <person name="Guo B."/>
            <person name="Wei J."/>
            <person name="Xu J."/>
            <person name="St-Pierre B."/>
            <person name="Chen S."/>
            <person name="Sun C."/>
        </authorList>
    </citation>
    <scope>NUCLEOTIDE SEQUENCE [LARGE SCALE GENOMIC DNA]</scope>
</reference>
<keyword evidence="2" id="KW-1185">Reference proteome</keyword>
<protein>
    <submittedName>
        <fullName evidence="1">Uncharacterized protein</fullName>
    </submittedName>
</protein>
<dbReference type="Proteomes" id="UP001060085">
    <property type="component" value="Linkage Group LG01"/>
</dbReference>
<proteinExistence type="predicted"/>
<gene>
    <name evidence="1" type="ORF">M9H77_04178</name>
</gene>
<accession>A0ACC0CDJ5</accession>
<name>A0ACC0CDJ5_CATRO</name>
<comment type="caution">
    <text evidence="1">The sequence shown here is derived from an EMBL/GenBank/DDBJ whole genome shotgun (WGS) entry which is preliminary data.</text>
</comment>
<evidence type="ECO:0000313" key="1">
    <source>
        <dbReference type="EMBL" id="KAI5682950.1"/>
    </source>
</evidence>